<dbReference type="AlphaFoldDB" id="A0A1T4X016"/>
<dbReference type="GO" id="GO:0016853">
    <property type="term" value="F:isomerase activity"/>
    <property type="evidence" value="ECO:0007669"/>
    <property type="project" value="UniProtKB-KW"/>
</dbReference>
<evidence type="ECO:0000313" key="2">
    <source>
        <dbReference type="EMBL" id="SKA82894.1"/>
    </source>
</evidence>
<dbReference type="EMBL" id="FUYB01000011">
    <property type="protein sequence ID" value="SKA82894.1"/>
    <property type="molecule type" value="Genomic_DNA"/>
</dbReference>
<dbReference type="InterPro" id="IPR050312">
    <property type="entry name" value="IolE/XylAMocC-like"/>
</dbReference>
<keyword evidence="3" id="KW-1185">Reference proteome</keyword>
<dbReference type="PANTHER" id="PTHR12110:SF21">
    <property type="entry name" value="XYLOSE ISOMERASE-LIKE TIM BARREL DOMAIN-CONTAINING PROTEIN"/>
    <property type="match status" value="1"/>
</dbReference>
<name>A0A1T4X016_9GAMM</name>
<organism evidence="2 3">
    <name type="scientific">Thiothrix eikelboomii</name>
    <dbReference type="NCBI Taxonomy" id="92487"/>
    <lineage>
        <taxon>Bacteria</taxon>
        <taxon>Pseudomonadati</taxon>
        <taxon>Pseudomonadota</taxon>
        <taxon>Gammaproteobacteria</taxon>
        <taxon>Thiotrichales</taxon>
        <taxon>Thiotrichaceae</taxon>
        <taxon>Thiothrix</taxon>
    </lineage>
</organism>
<sequence>MYPAIFSRTYPSQRISDVLQAIQADGFRGAQMNLLSFGMDSLPETLDRNALTTGCDEAASLGVKFAALSGTYNMAHPDRRVREAIRPRFLQVLAAAQLMGTSIVTLCTGSRDAGNMWAAHSENTSASAWTDLRAELDWALAEAASRDLMLAIEPEPGNVVRNAKVARTLLDEVHAPHLKIILDAANLIGVQGLAHQADIVAEAVGLLGSDIVLAHAKDIDLSGKVVAPSQGSINLPAFVAALAGVGFDGALVGHGFEAQDTALAGKVLNALCGAQV</sequence>
<dbReference type="OrthoDB" id="9780241at2"/>
<proteinExistence type="predicted"/>
<accession>A0A1T4X016</accession>
<keyword evidence="2" id="KW-0413">Isomerase</keyword>
<dbReference type="Pfam" id="PF01261">
    <property type="entry name" value="AP_endonuc_2"/>
    <property type="match status" value="1"/>
</dbReference>
<dbReference type="InterPro" id="IPR013022">
    <property type="entry name" value="Xyl_isomerase-like_TIM-brl"/>
</dbReference>
<dbReference type="Gene3D" id="3.20.20.150">
    <property type="entry name" value="Divalent-metal-dependent TIM barrel enzymes"/>
    <property type="match status" value="1"/>
</dbReference>
<reference evidence="2 3" key="1">
    <citation type="submission" date="2017-02" db="EMBL/GenBank/DDBJ databases">
        <authorList>
            <person name="Peterson S.W."/>
        </authorList>
    </citation>
    <scope>NUCLEOTIDE SEQUENCE [LARGE SCALE GENOMIC DNA]</scope>
    <source>
        <strain evidence="2 3">ATCC 49788</strain>
    </source>
</reference>
<dbReference type="InterPro" id="IPR036237">
    <property type="entry name" value="Xyl_isomerase-like_sf"/>
</dbReference>
<protein>
    <submittedName>
        <fullName evidence="2">Sugar phosphate isomerase/epimerase</fullName>
    </submittedName>
</protein>
<evidence type="ECO:0000259" key="1">
    <source>
        <dbReference type="Pfam" id="PF01261"/>
    </source>
</evidence>
<feature type="domain" description="Xylose isomerase-like TIM barrel" evidence="1">
    <location>
        <begin position="20"/>
        <end position="252"/>
    </location>
</feature>
<dbReference type="Proteomes" id="UP000190460">
    <property type="component" value="Unassembled WGS sequence"/>
</dbReference>
<evidence type="ECO:0000313" key="3">
    <source>
        <dbReference type="Proteomes" id="UP000190460"/>
    </source>
</evidence>
<dbReference type="PANTHER" id="PTHR12110">
    <property type="entry name" value="HYDROXYPYRUVATE ISOMERASE"/>
    <property type="match status" value="1"/>
</dbReference>
<dbReference type="RefSeq" id="WP_078922799.1">
    <property type="nucleotide sequence ID" value="NZ_FUYB01000011.1"/>
</dbReference>
<dbReference type="SUPFAM" id="SSF51658">
    <property type="entry name" value="Xylose isomerase-like"/>
    <property type="match status" value="1"/>
</dbReference>
<gene>
    <name evidence="2" type="ORF">SAMN02745130_02325</name>
</gene>
<dbReference type="STRING" id="92487.SAMN02745130_02325"/>